<feature type="domain" description="Thioredoxin" evidence="14">
    <location>
        <begin position="2"/>
        <end position="153"/>
    </location>
</feature>
<reference evidence="15 16" key="1">
    <citation type="journal article" date="2019" name="Environ. Microbiol.">
        <title>Species interactions and distinct microbial communities in high Arctic permafrost affected cryosols are associated with the CH4 and CO2 gas fluxes.</title>
        <authorList>
            <person name="Altshuler I."/>
            <person name="Hamel J."/>
            <person name="Turney S."/>
            <person name="Magnuson E."/>
            <person name="Levesque R."/>
            <person name="Greer C."/>
            <person name="Whyte L.G."/>
        </authorList>
    </citation>
    <scope>NUCLEOTIDE SEQUENCE [LARGE SCALE GENOMIC DNA]</scope>
    <source>
        <strain evidence="15 16">S13Y</strain>
    </source>
</reference>
<evidence type="ECO:0000256" key="13">
    <source>
        <dbReference type="PIRSR" id="PIRSR000239-1"/>
    </source>
</evidence>
<comment type="subunit">
    <text evidence="2">Monomer.</text>
</comment>
<dbReference type="CDD" id="cd03017">
    <property type="entry name" value="PRX_BCP"/>
    <property type="match status" value="1"/>
</dbReference>
<comment type="similarity">
    <text evidence="10">Belongs to the peroxiredoxin family. BCP/PrxQ subfamily.</text>
</comment>
<keyword evidence="4" id="KW-0575">Peroxidase</keyword>
<dbReference type="Proteomes" id="UP000319486">
    <property type="component" value="Unassembled WGS sequence"/>
</dbReference>
<dbReference type="STRING" id="582702.SAMN05192579_101124"/>
<dbReference type="SUPFAM" id="SSF52833">
    <property type="entry name" value="Thioredoxin-like"/>
    <property type="match status" value="1"/>
</dbReference>
<evidence type="ECO:0000256" key="11">
    <source>
        <dbReference type="ARBA" id="ARBA00042639"/>
    </source>
</evidence>
<dbReference type="RefSeq" id="WP_140655655.1">
    <property type="nucleotide sequence ID" value="NZ_RCZO01000013.1"/>
</dbReference>
<dbReference type="InterPro" id="IPR013766">
    <property type="entry name" value="Thioredoxin_domain"/>
</dbReference>
<dbReference type="Pfam" id="PF00578">
    <property type="entry name" value="AhpC-TSA"/>
    <property type="match status" value="1"/>
</dbReference>
<keyword evidence="7" id="KW-1015">Disulfide bond</keyword>
<dbReference type="InterPro" id="IPR000866">
    <property type="entry name" value="AhpC/TSA"/>
</dbReference>
<name>A0A502BVW6_9GAMM</name>
<accession>A0A502BVW6</accession>
<evidence type="ECO:0000256" key="6">
    <source>
        <dbReference type="ARBA" id="ARBA00023002"/>
    </source>
</evidence>
<evidence type="ECO:0000256" key="3">
    <source>
        <dbReference type="ARBA" id="ARBA00013017"/>
    </source>
</evidence>
<comment type="caution">
    <text evidence="15">The sequence shown here is derived from an EMBL/GenBank/DDBJ whole genome shotgun (WGS) entry which is preliminary data.</text>
</comment>
<dbReference type="AlphaFoldDB" id="A0A502BVW6"/>
<feature type="active site" description="Cysteine sulfenic acid (-SOH) intermediate; for peroxidase activity" evidence="13">
    <location>
        <position position="44"/>
    </location>
</feature>
<dbReference type="InterPro" id="IPR050924">
    <property type="entry name" value="Peroxiredoxin_BCP/PrxQ"/>
</dbReference>
<keyword evidence="16" id="KW-1185">Reference proteome</keyword>
<evidence type="ECO:0000256" key="7">
    <source>
        <dbReference type="ARBA" id="ARBA00023157"/>
    </source>
</evidence>
<evidence type="ECO:0000313" key="16">
    <source>
        <dbReference type="Proteomes" id="UP000319486"/>
    </source>
</evidence>
<evidence type="ECO:0000256" key="12">
    <source>
        <dbReference type="ARBA" id="ARBA00049091"/>
    </source>
</evidence>
<dbReference type="EMBL" id="RCZO01000013">
    <property type="protein sequence ID" value="TPG04494.1"/>
    <property type="molecule type" value="Genomic_DNA"/>
</dbReference>
<sequence>MPEVGKKVPSLSGITGDGSALKLASLKGQWVVMYFYPKDSTPGCTNEAKDFRDMYPAFRQRNAQVIGVSRDSPKSHANFAAKQELPFRLVSDADETWCQAFDVIHEKVLYGKRHLGIVRSTFLIDPDGKLAQEWRGVKVPGHAQIVLDTIPGK</sequence>
<dbReference type="PANTHER" id="PTHR42801:SF4">
    <property type="entry name" value="AHPC_TSA FAMILY PROTEIN"/>
    <property type="match status" value="1"/>
</dbReference>
<evidence type="ECO:0000256" key="9">
    <source>
        <dbReference type="ARBA" id="ARBA00032824"/>
    </source>
</evidence>
<dbReference type="FunFam" id="3.40.30.10:FF:000007">
    <property type="entry name" value="Thioredoxin-dependent thiol peroxidase"/>
    <property type="match status" value="1"/>
</dbReference>
<organism evidence="15 16">
    <name type="scientific">Rhodanobacter glycinis</name>
    <dbReference type="NCBI Taxonomy" id="582702"/>
    <lineage>
        <taxon>Bacteria</taxon>
        <taxon>Pseudomonadati</taxon>
        <taxon>Pseudomonadota</taxon>
        <taxon>Gammaproteobacteria</taxon>
        <taxon>Lysobacterales</taxon>
        <taxon>Rhodanobacteraceae</taxon>
        <taxon>Rhodanobacter</taxon>
    </lineage>
</organism>
<comment type="function">
    <text evidence="1">Thiol-specific peroxidase that catalyzes the reduction of hydrogen peroxide and organic hydroperoxides to water and alcohols, respectively. Plays a role in cell protection against oxidative stress by detoxifying peroxides and as sensor of hydrogen peroxide-mediated signaling events.</text>
</comment>
<proteinExistence type="inferred from homology"/>
<comment type="catalytic activity">
    <reaction evidence="12">
        <text>a hydroperoxide + [thioredoxin]-dithiol = an alcohol + [thioredoxin]-disulfide + H2O</text>
        <dbReference type="Rhea" id="RHEA:62620"/>
        <dbReference type="Rhea" id="RHEA-COMP:10698"/>
        <dbReference type="Rhea" id="RHEA-COMP:10700"/>
        <dbReference type="ChEBI" id="CHEBI:15377"/>
        <dbReference type="ChEBI" id="CHEBI:29950"/>
        <dbReference type="ChEBI" id="CHEBI:30879"/>
        <dbReference type="ChEBI" id="CHEBI:35924"/>
        <dbReference type="ChEBI" id="CHEBI:50058"/>
        <dbReference type="EC" id="1.11.1.24"/>
    </reaction>
</comment>
<evidence type="ECO:0000256" key="10">
    <source>
        <dbReference type="ARBA" id="ARBA00038489"/>
    </source>
</evidence>
<evidence type="ECO:0000313" key="15">
    <source>
        <dbReference type="EMBL" id="TPG04494.1"/>
    </source>
</evidence>
<protein>
    <recommendedName>
        <fullName evidence="3">thioredoxin-dependent peroxiredoxin</fullName>
        <ecNumber evidence="3">1.11.1.24</ecNumber>
    </recommendedName>
    <alternativeName>
        <fullName evidence="9">Thioredoxin peroxidase</fullName>
    </alternativeName>
    <alternativeName>
        <fullName evidence="11">Thioredoxin-dependent peroxiredoxin Bcp</fullName>
    </alternativeName>
</protein>
<dbReference type="InterPro" id="IPR036249">
    <property type="entry name" value="Thioredoxin-like_sf"/>
</dbReference>
<dbReference type="Gene3D" id="3.40.30.10">
    <property type="entry name" value="Glutaredoxin"/>
    <property type="match status" value="1"/>
</dbReference>
<evidence type="ECO:0000256" key="4">
    <source>
        <dbReference type="ARBA" id="ARBA00022559"/>
    </source>
</evidence>
<dbReference type="GO" id="GO:0034599">
    <property type="term" value="P:cellular response to oxidative stress"/>
    <property type="evidence" value="ECO:0007669"/>
    <property type="project" value="TreeGrafter"/>
</dbReference>
<dbReference type="EC" id="1.11.1.24" evidence="3"/>
<dbReference type="GO" id="GO:0008379">
    <property type="term" value="F:thioredoxin peroxidase activity"/>
    <property type="evidence" value="ECO:0007669"/>
    <property type="project" value="TreeGrafter"/>
</dbReference>
<dbReference type="GO" id="GO:0045454">
    <property type="term" value="P:cell redox homeostasis"/>
    <property type="evidence" value="ECO:0007669"/>
    <property type="project" value="TreeGrafter"/>
</dbReference>
<keyword evidence="8" id="KW-0676">Redox-active center</keyword>
<dbReference type="GO" id="GO:0005737">
    <property type="term" value="C:cytoplasm"/>
    <property type="evidence" value="ECO:0007669"/>
    <property type="project" value="TreeGrafter"/>
</dbReference>
<dbReference type="PANTHER" id="PTHR42801">
    <property type="entry name" value="THIOREDOXIN-DEPENDENT PEROXIDE REDUCTASE"/>
    <property type="match status" value="1"/>
</dbReference>
<evidence type="ECO:0000256" key="5">
    <source>
        <dbReference type="ARBA" id="ARBA00022862"/>
    </source>
</evidence>
<evidence type="ECO:0000256" key="2">
    <source>
        <dbReference type="ARBA" id="ARBA00011245"/>
    </source>
</evidence>
<evidence type="ECO:0000259" key="14">
    <source>
        <dbReference type="PROSITE" id="PS51352"/>
    </source>
</evidence>
<dbReference type="InterPro" id="IPR024706">
    <property type="entry name" value="Peroxiredoxin_AhpC-typ"/>
</dbReference>
<keyword evidence="6" id="KW-0560">Oxidoreductase</keyword>
<dbReference type="PIRSF" id="PIRSF000239">
    <property type="entry name" value="AHPC"/>
    <property type="match status" value="1"/>
</dbReference>
<evidence type="ECO:0000256" key="1">
    <source>
        <dbReference type="ARBA" id="ARBA00003330"/>
    </source>
</evidence>
<gene>
    <name evidence="15" type="ORF">EAH88_17805</name>
</gene>
<evidence type="ECO:0000256" key="8">
    <source>
        <dbReference type="ARBA" id="ARBA00023284"/>
    </source>
</evidence>
<dbReference type="PROSITE" id="PS51352">
    <property type="entry name" value="THIOREDOXIN_2"/>
    <property type="match status" value="1"/>
</dbReference>
<keyword evidence="5" id="KW-0049">Antioxidant</keyword>